<dbReference type="SUPFAM" id="SSF52768">
    <property type="entry name" value="Arginase/deacetylase"/>
    <property type="match status" value="1"/>
</dbReference>
<keyword evidence="4" id="KW-0378">Hydrolase</keyword>
<dbReference type="PRINTS" id="PR01271">
    <property type="entry name" value="HISDACETLASE"/>
</dbReference>
<evidence type="ECO:0000256" key="8">
    <source>
        <dbReference type="ARBA" id="ARBA00023242"/>
    </source>
</evidence>
<evidence type="ECO:0000256" key="7">
    <source>
        <dbReference type="ARBA" id="ARBA00023163"/>
    </source>
</evidence>
<keyword evidence="8" id="KW-0539">Nucleus</keyword>
<gene>
    <name evidence="13" type="ORF">RHTO0S_02e05028g</name>
</gene>
<evidence type="ECO:0000256" key="4">
    <source>
        <dbReference type="ARBA" id="ARBA00022801"/>
    </source>
</evidence>
<name>A0A061APJ5_RHOTO</name>
<evidence type="ECO:0000256" key="2">
    <source>
        <dbReference type="ARBA" id="ARBA00012111"/>
    </source>
</evidence>
<feature type="coiled-coil region" evidence="10">
    <location>
        <begin position="471"/>
        <end position="498"/>
    </location>
</feature>
<dbReference type="EC" id="3.5.1.98" evidence="2"/>
<evidence type="ECO:0000256" key="1">
    <source>
        <dbReference type="ARBA" id="ARBA00004123"/>
    </source>
</evidence>
<dbReference type="AlphaFoldDB" id="A0A061APJ5"/>
<evidence type="ECO:0000256" key="6">
    <source>
        <dbReference type="ARBA" id="ARBA00023015"/>
    </source>
</evidence>
<dbReference type="PANTHER" id="PTHR10625">
    <property type="entry name" value="HISTONE DEACETYLASE HDAC1-RELATED"/>
    <property type="match status" value="1"/>
</dbReference>
<dbReference type="PRINTS" id="PR01270">
    <property type="entry name" value="HDASUPER"/>
</dbReference>
<proteinExistence type="inferred from homology"/>
<dbReference type="GO" id="GO:0070210">
    <property type="term" value="C:Rpd3L-Expanded complex"/>
    <property type="evidence" value="ECO:0007669"/>
    <property type="project" value="TreeGrafter"/>
</dbReference>
<dbReference type="GO" id="GO:0032221">
    <property type="term" value="C:Rpd3S complex"/>
    <property type="evidence" value="ECO:0007669"/>
    <property type="project" value="UniProtKB-ARBA"/>
</dbReference>
<dbReference type="InterPro" id="IPR003084">
    <property type="entry name" value="HDAC_I/II"/>
</dbReference>
<dbReference type="InterPro" id="IPR023801">
    <property type="entry name" value="His_deacetylse_dom"/>
</dbReference>
<comment type="subcellular location">
    <subcellularLocation>
        <location evidence="1">Nucleus</location>
    </subcellularLocation>
</comment>
<dbReference type="Pfam" id="PF00850">
    <property type="entry name" value="Hist_deacetyl"/>
    <property type="match status" value="1"/>
</dbReference>
<evidence type="ECO:0000256" key="11">
    <source>
        <dbReference type="SAM" id="MobiDB-lite"/>
    </source>
</evidence>
<dbReference type="InterPro" id="IPR023696">
    <property type="entry name" value="Ureohydrolase_dom_sf"/>
</dbReference>
<keyword evidence="6" id="KW-0805">Transcription regulation</keyword>
<organism evidence="13">
    <name type="scientific">Rhodotorula toruloides</name>
    <name type="common">Yeast</name>
    <name type="synonym">Rhodosporidium toruloides</name>
    <dbReference type="NCBI Taxonomy" id="5286"/>
    <lineage>
        <taxon>Eukaryota</taxon>
        <taxon>Fungi</taxon>
        <taxon>Dikarya</taxon>
        <taxon>Basidiomycota</taxon>
        <taxon>Pucciniomycotina</taxon>
        <taxon>Microbotryomycetes</taxon>
        <taxon>Sporidiobolales</taxon>
        <taxon>Sporidiobolaceae</taxon>
        <taxon>Rhodotorula</taxon>
    </lineage>
</organism>
<dbReference type="GO" id="GO:0141221">
    <property type="term" value="F:histone deacetylase activity, hydrolytic mechanism"/>
    <property type="evidence" value="ECO:0007669"/>
    <property type="project" value="UniProtKB-EC"/>
</dbReference>
<protein>
    <recommendedName>
        <fullName evidence="2">histone deacetylase</fullName>
        <ecNumber evidence="2">3.5.1.98</ecNumber>
    </recommendedName>
</protein>
<dbReference type="InterPro" id="IPR000286">
    <property type="entry name" value="HDACs"/>
</dbReference>
<dbReference type="Gene3D" id="3.40.800.20">
    <property type="entry name" value="Histone deacetylase domain"/>
    <property type="match status" value="1"/>
</dbReference>
<evidence type="ECO:0000256" key="3">
    <source>
        <dbReference type="ARBA" id="ARBA00022491"/>
    </source>
</evidence>
<evidence type="ECO:0000259" key="12">
    <source>
        <dbReference type="Pfam" id="PF00850"/>
    </source>
</evidence>
<evidence type="ECO:0000256" key="5">
    <source>
        <dbReference type="ARBA" id="ARBA00022853"/>
    </source>
</evidence>
<evidence type="ECO:0000256" key="10">
    <source>
        <dbReference type="SAM" id="Coils"/>
    </source>
</evidence>
<dbReference type="GO" id="GO:0031507">
    <property type="term" value="P:heterochromatin formation"/>
    <property type="evidence" value="ECO:0007669"/>
    <property type="project" value="TreeGrafter"/>
</dbReference>
<keyword evidence="10" id="KW-0175">Coiled coil</keyword>
<reference evidence="13" key="1">
    <citation type="journal article" date="2014" name="Genome Announc.">
        <title>Draft genome sequence of Rhodosporidium toruloides CECT1137, an oleaginous yeast of biotechnological interest.</title>
        <authorList>
            <person name="Morin N."/>
            <person name="Calcas X."/>
            <person name="Devillers H."/>
            <person name="Durrens P."/>
            <person name="Sherman D.J."/>
            <person name="Nicaud J.-M."/>
            <person name="Neuveglise C."/>
        </authorList>
    </citation>
    <scope>NUCLEOTIDE SEQUENCE</scope>
    <source>
        <strain evidence="13">CECT1137</strain>
    </source>
</reference>
<accession>A0A061APJ5</accession>
<comment type="similarity">
    <text evidence="9">Belongs to the histone deacetylase family. HD Type 1 subfamily.</text>
</comment>
<evidence type="ECO:0000256" key="9">
    <source>
        <dbReference type="ARBA" id="ARBA00061569"/>
    </source>
</evidence>
<feature type="region of interest" description="Disordered" evidence="11">
    <location>
        <begin position="429"/>
        <end position="460"/>
    </location>
</feature>
<dbReference type="EMBL" id="LK052937">
    <property type="protein sequence ID" value="CDR36650.1"/>
    <property type="molecule type" value="Genomic_DNA"/>
</dbReference>
<keyword evidence="5" id="KW-0156">Chromatin regulator</keyword>
<dbReference type="FunFam" id="3.40.800.20:FF:000001">
    <property type="entry name" value="Histone deacetylase"/>
    <property type="match status" value="1"/>
</dbReference>
<feature type="domain" description="Histone deacetylase" evidence="12">
    <location>
        <begin position="39"/>
        <end position="327"/>
    </location>
</feature>
<keyword evidence="3" id="KW-0678">Repressor</keyword>
<evidence type="ECO:0000313" key="13">
    <source>
        <dbReference type="EMBL" id="CDR36650.1"/>
    </source>
</evidence>
<keyword evidence="7" id="KW-0804">Transcription</keyword>
<dbReference type="OrthoDB" id="1918432at2759"/>
<sequence length="572" mass="63293">MASTDQPALFSPAPGGPDKRTVAYFYDDDVGAYAFNLVHPMKPHRIKMAHNLITNYGLDKHMDVLKPDRCPPHEMTRFHTDEYIDCLARVTPETFDEMTGHGQRFLIGEDCPPFEGLFEFCSISAGGSLSAARRLIEGKADVAVNWAGGLHHAKKREASGFCYINDIVLAILELLRYHSRVLYIDIDVHHGDGVEEAFYTTDRVMTASFHKFGDFFPGTGAEGDKGRGRGKGYAVNFPLKDGIDDESYRSVFRPIMQAIMDWYRPGAVVLQCGADSLASDKLGSFNLSMNGHASCVAFMRTFNVPLIIVGGGGYTIRNVARTWAYETGIACGVQMQRDLPFNEYIEYFGPEFKLDVPSNNMDNANSREYLDKTVASILEGLRNLPFAPSSQLHQVGADLPPLSTDTTDDEADSDLDVRLSSRIRSTARAATRLSAAAGGPGAHLEAEYESDDEDPDSHWRRKRRLAESYISSASQRRREDLRERKRALAEKLAAAEDECAAGMMDVDGDAAEHEVRRPVKRTFFKPSRLDVKTLLKGPDPGLRRLGIAESDIMAAGPAGNGITREWDSVYGL</sequence>
<dbReference type="InterPro" id="IPR037138">
    <property type="entry name" value="His_deacetylse_dom_sf"/>
</dbReference>
<dbReference type="PANTHER" id="PTHR10625:SF2">
    <property type="entry name" value="HISTONE DEACETYLASE"/>
    <property type="match status" value="1"/>
</dbReference>